<dbReference type="Pfam" id="PF12937">
    <property type="entry name" value="F-box-like"/>
    <property type="match status" value="1"/>
</dbReference>
<protein>
    <submittedName>
        <fullName evidence="4">F-box and leucine-rich repeat protein 6</fullName>
    </submittedName>
</protein>
<feature type="compositionally biased region" description="Basic residues" evidence="2">
    <location>
        <begin position="61"/>
        <end position="72"/>
    </location>
</feature>
<evidence type="ECO:0000313" key="5">
    <source>
        <dbReference type="Proteomes" id="UP000694415"/>
    </source>
</evidence>
<dbReference type="FunFam" id="1.20.1280.50:FF:000035">
    <property type="entry name" value="F-box/LRR-repeat protein 6 isoform X2"/>
    <property type="match status" value="1"/>
</dbReference>
<dbReference type="Proteomes" id="UP000694415">
    <property type="component" value="Unplaced"/>
</dbReference>
<evidence type="ECO:0000313" key="4">
    <source>
        <dbReference type="Ensembl" id="ENSMSIP00000028919.1"/>
    </source>
</evidence>
<reference evidence="4" key="2">
    <citation type="submission" date="2025-09" db="UniProtKB">
        <authorList>
            <consortium name="Ensembl"/>
        </authorList>
    </citation>
    <scope>IDENTIFICATION</scope>
</reference>
<dbReference type="FunFam" id="3.80.10.10:FF:000849">
    <property type="entry name" value="F-box and leucine-rich repeat protein 6"/>
    <property type="match status" value="1"/>
</dbReference>
<feature type="region of interest" description="Disordered" evidence="2">
    <location>
        <begin position="61"/>
        <end position="99"/>
    </location>
</feature>
<dbReference type="InterPro" id="IPR032675">
    <property type="entry name" value="LRR_dom_sf"/>
</dbReference>
<name>A0A8C6I029_MUSSI</name>
<evidence type="ECO:0000256" key="1">
    <source>
        <dbReference type="ARBA" id="ARBA00022786"/>
    </source>
</evidence>
<dbReference type="GO" id="GO:0031146">
    <property type="term" value="P:SCF-dependent proteasomal ubiquitin-dependent protein catabolic process"/>
    <property type="evidence" value="ECO:0007669"/>
    <property type="project" value="TreeGrafter"/>
</dbReference>
<organism evidence="4 5">
    <name type="scientific">Mus spicilegus</name>
    <name type="common">Mound-building mouse</name>
    <dbReference type="NCBI Taxonomy" id="10103"/>
    <lineage>
        <taxon>Eukaryota</taxon>
        <taxon>Metazoa</taxon>
        <taxon>Chordata</taxon>
        <taxon>Craniata</taxon>
        <taxon>Vertebrata</taxon>
        <taxon>Euteleostomi</taxon>
        <taxon>Mammalia</taxon>
        <taxon>Eutheria</taxon>
        <taxon>Euarchontoglires</taxon>
        <taxon>Glires</taxon>
        <taxon>Rodentia</taxon>
        <taxon>Myomorpha</taxon>
        <taxon>Muroidea</taxon>
        <taxon>Muridae</taxon>
        <taxon>Murinae</taxon>
        <taxon>Mus</taxon>
        <taxon>Mus</taxon>
    </lineage>
</organism>
<dbReference type="PANTHER" id="PTHR16134:SF28">
    <property type="entry name" value="F-BOX_LRR-REPEAT PROTEIN 6"/>
    <property type="match status" value="1"/>
</dbReference>
<proteinExistence type="predicted"/>
<feature type="region of interest" description="Disordered" evidence="2">
    <location>
        <begin position="1"/>
        <end position="25"/>
    </location>
</feature>
<dbReference type="InterPro" id="IPR047922">
    <property type="entry name" value="FBXL6_F-box"/>
</dbReference>
<reference evidence="4" key="1">
    <citation type="submission" date="2025-08" db="UniProtKB">
        <authorList>
            <consortium name="Ensembl"/>
        </authorList>
    </citation>
    <scope>IDENTIFICATION</scope>
</reference>
<dbReference type="SUPFAM" id="SSF81383">
    <property type="entry name" value="F-box domain"/>
    <property type="match status" value="1"/>
</dbReference>
<dbReference type="InterPro" id="IPR001810">
    <property type="entry name" value="F-box_dom"/>
</dbReference>
<evidence type="ECO:0000259" key="3">
    <source>
        <dbReference type="Pfam" id="PF12937"/>
    </source>
</evidence>
<dbReference type="FunFam" id="3.80.10.10:FF:001826">
    <property type="entry name" value="F-box/LRR-repeat protein 6 isoform X1"/>
    <property type="match status" value="1"/>
</dbReference>
<dbReference type="AlphaFoldDB" id="A0A8C6I029"/>
<dbReference type="Gene3D" id="1.20.1280.50">
    <property type="match status" value="1"/>
</dbReference>
<dbReference type="Ensembl" id="ENSMSIT00000036451.1">
    <property type="protein sequence ID" value="ENSMSIP00000028919.1"/>
    <property type="gene ID" value="ENSMSIG00000024255.1"/>
</dbReference>
<sequence length="499" mass="55311">MAPVASRRVRRRVRSSKQPDARGRSAEDWWWDRLAPRGSGYHLLQADSMLLVLPDLEPPRARVHRRARRRAPRSLARGPTAVAKPRTKPRPEPSLDQGLDSGWGDRIPLEVLVHIFGLLVAAHGPMPFLGRAARVCRHWHEATSHPSLWHTVTLSPSLVGRAGKGNLKGEKKLLACLEWLVPNRFSQLQSLTLIHWKSQVHSVLELVSKFCPRLTFLKLSDCHTVTAETLVMLARACCQLHSLDLHHSMDNCCPQLQVLQVSTGMNCNSTPLQLPVEALQKGCPQLQVLRLLNLIWLPKPCGRGVPQGPGFPSLEELCLAGSTCNFVSNEVLGRLLHRSPKLRLLDLRGCARVTPSGLCHLPCQELEQLYLGLYGISDGLTLAKDGSPLLTQKWYHTLRELDFSGQGFSEKDLEQALAVFSGTPGGLHPALCSLNLRGTRVTPSTVSSVISGCPGLLYLNLESCRCLPRGLKRVYRGLEEVQWCLEQLLTSPPSAREPT</sequence>
<dbReference type="PANTHER" id="PTHR16134">
    <property type="entry name" value="F-BOX/TPR REPEAT PROTEIN POF3"/>
    <property type="match status" value="1"/>
</dbReference>
<dbReference type="InterPro" id="IPR036047">
    <property type="entry name" value="F-box-like_dom_sf"/>
</dbReference>
<dbReference type="SMART" id="SM00367">
    <property type="entry name" value="LRR_CC"/>
    <property type="match status" value="3"/>
</dbReference>
<accession>A0A8C6I029</accession>
<dbReference type="SUPFAM" id="SSF52047">
    <property type="entry name" value="RNI-like"/>
    <property type="match status" value="1"/>
</dbReference>
<dbReference type="Gene3D" id="3.80.10.10">
    <property type="entry name" value="Ribonuclease Inhibitor"/>
    <property type="match status" value="2"/>
</dbReference>
<keyword evidence="5" id="KW-1185">Reference proteome</keyword>
<dbReference type="GeneTree" id="ENSGT00390000009358"/>
<keyword evidence="1" id="KW-0833">Ubl conjugation pathway</keyword>
<evidence type="ECO:0000256" key="2">
    <source>
        <dbReference type="SAM" id="MobiDB-lite"/>
    </source>
</evidence>
<feature type="domain" description="F-box" evidence="3">
    <location>
        <begin position="106"/>
        <end position="154"/>
    </location>
</feature>
<dbReference type="CDD" id="cd22119">
    <property type="entry name" value="F-box_FBXL6"/>
    <property type="match status" value="1"/>
</dbReference>
<dbReference type="InterPro" id="IPR006553">
    <property type="entry name" value="Leu-rich_rpt_Cys-con_subtyp"/>
</dbReference>
<dbReference type="GO" id="GO:0019005">
    <property type="term" value="C:SCF ubiquitin ligase complex"/>
    <property type="evidence" value="ECO:0007669"/>
    <property type="project" value="InterPro"/>
</dbReference>